<reference evidence="6" key="1">
    <citation type="journal article" date="2020" name="Stud. Mycol.">
        <title>101 Dothideomycetes genomes: a test case for predicting lifestyles and emergence of pathogens.</title>
        <authorList>
            <person name="Haridas S."/>
            <person name="Albert R."/>
            <person name="Binder M."/>
            <person name="Bloem J."/>
            <person name="Labutti K."/>
            <person name="Salamov A."/>
            <person name="Andreopoulos B."/>
            <person name="Baker S."/>
            <person name="Barry K."/>
            <person name="Bills G."/>
            <person name="Bluhm B."/>
            <person name="Cannon C."/>
            <person name="Castanera R."/>
            <person name="Culley D."/>
            <person name="Daum C."/>
            <person name="Ezra D."/>
            <person name="Gonzalez J."/>
            <person name="Henrissat B."/>
            <person name="Kuo A."/>
            <person name="Liang C."/>
            <person name="Lipzen A."/>
            <person name="Lutzoni F."/>
            <person name="Magnuson J."/>
            <person name="Mondo S."/>
            <person name="Nolan M."/>
            <person name="Ohm R."/>
            <person name="Pangilinan J."/>
            <person name="Park H.-J."/>
            <person name="Ramirez L."/>
            <person name="Alfaro M."/>
            <person name="Sun H."/>
            <person name="Tritt A."/>
            <person name="Yoshinaga Y."/>
            <person name="Zwiers L.-H."/>
            <person name="Turgeon B."/>
            <person name="Goodwin S."/>
            <person name="Spatafora J."/>
            <person name="Crous P."/>
            <person name="Grigoriev I."/>
        </authorList>
    </citation>
    <scope>NUCLEOTIDE SEQUENCE</scope>
    <source>
        <strain evidence="6">CBS 269.34</strain>
    </source>
</reference>
<dbReference type="InterPro" id="IPR006603">
    <property type="entry name" value="PQ-loop_rpt"/>
</dbReference>
<organism evidence="6 7">
    <name type="scientific">Lophium mytilinum</name>
    <dbReference type="NCBI Taxonomy" id="390894"/>
    <lineage>
        <taxon>Eukaryota</taxon>
        <taxon>Fungi</taxon>
        <taxon>Dikarya</taxon>
        <taxon>Ascomycota</taxon>
        <taxon>Pezizomycotina</taxon>
        <taxon>Dothideomycetes</taxon>
        <taxon>Pleosporomycetidae</taxon>
        <taxon>Mytilinidiales</taxon>
        <taxon>Mytilinidiaceae</taxon>
        <taxon>Lophium</taxon>
    </lineage>
</organism>
<name>A0A6A6QEQ3_9PEZI</name>
<dbReference type="Pfam" id="PF04193">
    <property type="entry name" value="PQ-loop"/>
    <property type="match status" value="1"/>
</dbReference>
<feature type="transmembrane region" description="Helical" evidence="5">
    <location>
        <begin position="177"/>
        <end position="198"/>
    </location>
</feature>
<comment type="subcellular location">
    <subcellularLocation>
        <location evidence="1">Membrane</location>
        <topology evidence="1">Multi-pass membrane protein</topology>
    </subcellularLocation>
</comment>
<gene>
    <name evidence="6" type="ORF">BU16DRAFT_565808</name>
</gene>
<protein>
    <submittedName>
        <fullName evidence="6">Uncharacterized protein</fullName>
    </submittedName>
</protein>
<dbReference type="OrthoDB" id="5139341at2759"/>
<keyword evidence="4 5" id="KW-0472">Membrane</keyword>
<keyword evidence="7" id="KW-1185">Reference proteome</keyword>
<evidence type="ECO:0000256" key="2">
    <source>
        <dbReference type="ARBA" id="ARBA00022692"/>
    </source>
</evidence>
<feature type="transmembrane region" description="Helical" evidence="5">
    <location>
        <begin position="134"/>
        <end position="157"/>
    </location>
</feature>
<evidence type="ECO:0000313" key="6">
    <source>
        <dbReference type="EMBL" id="KAF2490875.1"/>
    </source>
</evidence>
<evidence type="ECO:0000313" key="7">
    <source>
        <dbReference type="Proteomes" id="UP000799750"/>
    </source>
</evidence>
<dbReference type="Proteomes" id="UP000799750">
    <property type="component" value="Unassembled WGS sequence"/>
</dbReference>
<keyword evidence="3 5" id="KW-1133">Transmembrane helix</keyword>
<evidence type="ECO:0000256" key="1">
    <source>
        <dbReference type="ARBA" id="ARBA00004141"/>
    </source>
</evidence>
<keyword evidence="2 5" id="KW-0812">Transmembrane</keyword>
<sequence length="287" mass="31580">MAATLPPAFPTPPPINSNSPGTIILNISSTILLLLTSLTYLPQYHRIIRTRSSTGISLPYLLCTSVAATSHLTVILFFSFNGLTSDPEDNAHLFILSYLNIAQFAIVFVCSSALLLLALFVSPAEDPDPAVSKVAVFMAYLTYLLFSLVPTIAAISFAHTELHHHDLMSSRDVFESFFFGFHAVILNPLTTLLLLYSFFPQWRVIKKVQDGEGEVSTLCSATLVSQSIVFAVLAVSWVWRASGSKTESVWRWFVESGWTVVDAAAFAVVQGGLWLVTPGCYFPERYS</sequence>
<dbReference type="AlphaFoldDB" id="A0A6A6QEQ3"/>
<feature type="transmembrane region" description="Helical" evidence="5">
    <location>
        <begin position="61"/>
        <end position="81"/>
    </location>
</feature>
<feature type="transmembrane region" description="Helical" evidence="5">
    <location>
        <begin position="218"/>
        <end position="239"/>
    </location>
</feature>
<dbReference type="EMBL" id="MU004196">
    <property type="protein sequence ID" value="KAF2490875.1"/>
    <property type="molecule type" value="Genomic_DNA"/>
</dbReference>
<evidence type="ECO:0000256" key="5">
    <source>
        <dbReference type="SAM" id="Phobius"/>
    </source>
</evidence>
<evidence type="ECO:0000256" key="4">
    <source>
        <dbReference type="ARBA" id="ARBA00023136"/>
    </source>
</evidence>
<evidence type="ECO:0000256" key="3">
    <source>
        <dbReference type="ARBA" id="ARBA00022989"/>
    </source>
</evidence>
<feature type="transmembrane region" description="Helical" evidence="5">
    <location>
        <begin position="259"/>
        <end position="282"/>
    </location>
</feature>
<feature type="transmembrane region" description="Helical" evidence="5">
    <location>
        <begin position="101"/>
        <end position="122"/>
    </location>
</feature>
<feature type="transmembrane region" description="Helical" evidence="5">
    <location>
        <begin position="20"/>
        <end position="41"/>
    </location>
</feature>
<dbReference type="GO" id="GO:0016020">
    <property type="term" value="C:membrane"/>
    <property type="evidence" value="ECO:0007669"/>
    <property type="project" value="UniProtKB-SubCell"/>
</dbReference>
<accession>A0A6A6QEQ3</accession>
<proteinExistence type="predicted"/>